<comment type="catalytic activity">
    <reaction evidence="3">
        <text>RX + glutathione = an S-substituted glutathione + a halide anion + H(+)</text>
        <dbReference type="Rhea" id="RHEA:16437"/>
        <dbReference type="ChEBI" id="CHEBI:15378"/>
        <dbReference type="ChEBI" id="CHEBI:16042"/>
        <dbReference type="ChEBI" id="CHEBI:17792"/>
        <dbReference type="ChEBI" id="CHEBI:57925"/>
        <dbReference type="ChEBI" id="CHEBI:90779"/>
        <dbReference type="EC" id="2.5.1.18"/>
    </reaction>
</comment>
<evidence type="ECO:0000313" key="6">
    <source>
        <dbReference type="EMBL" id="KAK9764808.1"/>
    </source>
</evidence>
<dbReference type="InterPro" id="IPR004046">
    <property type="entry name" value="GST_C"/>
</dbReference>
<dbReference type="Gene3D" id="3.40.30.10">
    <property type="entry name" value="Glutaredoxin"/>
    <property type="match status" value="1"/>
</dbReference>
<reference evidence="6 7" key="1">
    <citation type="submission" date="2023-04" db="EMBL/GenBank/DDBJ databases">
        <title>Genome of Basidiobolus ranarum AG-B5.</title>
        <authorList>
            <person name="Stajich J.E."/>
            <person name="Carter-House D."/>
            <person name="Gryganskyi A."/>
        </authorList>
    </citation>
    <scope>NUCLEOTIDE SEQUENCE [LARGE SCALE GENOMIC DNA]</scope>
    <source>
        <strain evidence="6 7">AG-B5</strain>
    </source>
</reference>
<accession>A0ABR2WTJ1</accession>
<dbReference type="PROSITE" id="PS50404">
    <property type="entry name" value="GST_NTER"/>
    <property type="match status" value="1"/>
</dbReference>
<dbReference type="EC" id="2.5.1.18" evidence="1"/>
<dbReference type="PANTHER" id="PTHR11571:SF224">
    <property type="entry name" value="HEMATOPOIETIC PROSTAGLANDIN D SYNTHASE"/>
    <property type="match status" value="1"/>
</dbReference>
<keyword evidence="2" id="KW-0808">Transferase</keyword>
<dbReference type="InterPro" id="IPR004045">
    <property type="entry name" value="Glutathione_S-Trfase_N"/>
</dbReference>
<gene>
    <name evidence="6" type="ORF">K7432_007405</name>
</gene>
<evidence type="ECO:0000259" key="4">
    <source>
        <dbReference type="PROSITE" id="PS50404"/>
    </source>
</evidence>
<evidence type="ECO:0000259" key="5">
    <source>
        <dbReference type="PROSITE" id="PS50405"/>
    </source>
</evidence>
<dbReference type="InterPro" id="IPR050213">
    <property type="entry name" value="GST_superfamily"/>
</dbReference>
<dbReference type="InterPro" id="IPR036249">
    <property type="entry name" value="Thioredoxin-like_sf"/>
</dbReference>
<dbReference type="InterPro" id="IPR040079">
    <property type="entry name" value="Glutathione_S-Trfase"/>
</dbReference>
<feature type="domain" description="GST C-terminal" evidence="5">
    <location>
        <begin position="89"/>
        <end position="212"/>
    </location>
</feature>
<feature type="domain" description="GST N-terminal" evidence="4">
    <location>
        <begin position="7"/>
        <end position="87"/>
    </location>
</feature>
<dbReference type="InterPro" id="IPR036282">
    <property type="entry name" value="Glutathione-S-Trfase_C_sf"/>
</dbReference>
<comment type="caution">
    <text evidence="6">The sequence shown here is derived from an EMBL/GenBank/DDBJ whole genome shotgun (WGS) entry which is preliminary data.</text>
</comment>
<evidence type="ECO:0000256" key="1">
    <source>
        <dbReference type="ARBA" id="ARBA00012452"/>
    </source>
</evidence>
<organism evidence="6 7">
    <name type="scientific">Basidiobolus ranarum</name>
    <dbReference type="NCBI Taxonomy" id="34480"/>
    <lineage>
        <taxon>Eukaryota</taxon>
        <taxon>Fungi</taxon>
        <taxon>Fungi incertae sedis</taxon>
        <taxon>Zoopagomycota</taxon>
        <taxon>Entomophthoromycotina</taxon>
        <taxon>Basidiobolomycetes</taxon>
        <taxon>Basidiobolales</taxon>
        <taxon>Basidiobolaceae</taxon>
        <taxon>Basidiobolus</taxon>
    </lineage>
</organism>
<dbReference type="InterPro" id="IPR010987">
    <property type="entry name" value="Glutathione-S-Trfase_C-like"/>
</dbReference>
<evidence type="ECO:0000313" key="7">
    <source>
        <dbReference type="Proteomes" id="UP001479436"/>
    </source>
</evidence>
<dbReference type="CDD" id="cd03039">
    <property type="entry name" value="GST_N_Sigma_like"/>
    <property type="match status" value="1"/>
</dbReference>
<name>A0ABR2WTJ1_9FUNG</name>
<dbReference type="PANTHER" id="PTHR11571">
    <property type="entry name" value="GLUTATHIONE S-TRANSFERASE"/>
    <property type="match status" value="1"/>
</dbReference>
<dbReference type="Pfam" id="PF14497">
    <property type="entry name" value="GST_C_3"/>
    <property type="match status" value="1"/>
</dbReference>
<sequence length="213" mass="24179">MSTTNVKSYELFYFSLSGRGEVIRFLLQYGKVNWTERHPTNWAEEKATTLFEQLPVLTEFQEDGSKFELGESHAIERYLAQKFDLMGSNPHEAAHIDSFTEGWFSMLNSLVQIRFGKSPEAKETGKVNFPAAVEFILKHHEAQLEKNGTGYYVGSRLSLVDIVAYNMIQITKAFGFDSFANAKGLNKLCDLVKNHENIGSYAQERLSVHTPLN</sequence>
<dbReference type="SFLD" id="SFLDS00019">
    <property type="entry name" value="Glutathione_Transferase_(cytos"/>
    <property type="match status" value="1"/>
</dbReference>
<dbReference type="EMBL" id="JASJQH010000364">
    <property type="protein sequence ID" value="KAK9764808.1"/>
    <property type="molecule type" value="Genomic_DNA"/>
</dbReference>
<evidence type="ECO:0000256" key="2">
    <source>
        <dbReference type="ARBA" id="ARBA00022679"/>
    </source>
</evidence>
<dbReference type="PROSITE" id="PS50405">
    <property type="entry name" value="GST_CTER"/>
    <property type="match status" value="1"/>
</dbReference>
<dbReference type="Gene3D" id="1.20.1050.10">
    <property type="match status" value="1"/>
</dbReference>
<dbReference type="SUPFAM" id="SSF52833">
    <property type="entry name" value="Thioredoxin-like"/>
    <property type="match status" value="1"/>
</dbReference>
<dbReference type="SUPFAM" id="SSF47616">
    <property type="entry name" value="GST C-terminal domain-like"/>
    <property type="match status" value="1"/>
</dbReference>
<protein>
    <recommendedName>
        <fullName evidence="1">glutathione transferase</fullName>
        <ecNumber evidence="1">2.5.1.18</ecNumber>
    </recommendedName>
</protein>
<proteinExistence type="predicted"/>
<dbReference type="Proteomes" id="UP001479436">
    <property type="component" value="Unassembled WGS sequence"/>
</dbReference>
<evidence type="ECO:0000256" key="3">
    <source>
        <dbReference type="ARBA" id="ARBA00047960"/>
    </source>
</evidence>
<keyword evidence="7" id="KW-1185">Reference proteome</keyword>